<dbReference type="NCBIfam" id="TIGR01965">
    <property type="entry name" value="VCBS_repeat"/>
    <property type="match status" value="2"/>
</dbReference>
<evidence type="ECO:0000313" key="2">
    <source>
        <dbReference type="Proteomes" id="UP000868497"/>
    </source>
</evidence>
<dbReference type="InterPro" id="IPR010221">
    <property type="entry name" value="VCBS_dom"/>
</dbReference>
<protein>
    <submittedName>
        <fullName evidence="1">Type I secretion C-terminal target domain-containing protein</fullName>
    </submittedName>
</protein>
<name>A0AAD3YT30_KLEOX</name>
<dbReference type="AlphaFoldDB" id="A0AAD3YT30"/>
<dbReference type="NCBIfam" id="TIGR03661">
    <property type="entry name" value="T1SS_VCA0849"/>
    <property type="match status" value="1"/>
</dbReference>
<dbReference type="EMBL" id="DACXIC010000058">
    <property type="protein sequence ID" value="HAU4359959.1"/>
    <property type="molecule type" value="Genomic_DNA"/>
</dbReference>
<dbReference type="Proteomes" id="UP000868497">
    <property type="component" value="Unassembled WGS sequence"/>
</dbReference>
<dbReference type="Pfam" id="PF17963">
    <property type="entry name" value="Big_9"/>
    <property type="match status" value="1"/>
</dbReference>
<dbReference type="NCBIfam" id="NF045619">
    <property type="entry name" value="adhes_GNV_Cterm"/>
    <property type="match status" value="1"/>
</dbReference>
<accession>A0AAD3YT30</accession>
<comment type="caution">
    <text evidence="1">The sequence shown here is derived from an EMBL/GenBank/DDBJ whole genome shotgun (WGS) entry which is preliminary data.</text>
</comment>
<feature type="non-terminal residue" evidence="1">
    <location>
        <position position="1"/>
    </location>
</feature>
<dbReference type="InterPro" id="IPR019960">
    <property type="entry name" value="T1SS_VCA0849"/>
</dbReference>
<organism evidence="1 2">
    <name type="scientific">Klebsiella oxytoca</name>
    <dbReference type="NCBI Taxonomy" id="571"/>
    <lineage>
        <taxon>Bacteria</taxon>
        <taxon>Pseudomonadati</taxon>
        <taxon>Pseudomonadota</taxon>
        <taxon>Gammaproteobacteria</taxon>
        <taxon>Enterobacterales</taxon>
        <taxon>Enterobacteriaceae</taxon>
        <taxon>Klebsiella/Raoultella group</taxon>
        <taxon>Klebsiella</taxon>
    </lineage>
</organism>
<proteinExistence type="predicted"/>
<gene>
    <name evidence="1" type="ORF">F6W21_26905</name>
</gene>
<dbReference type="InterPro" id="IPR055014">
    <property type="entry name" value="BapA_Bap-like_C"/>
</dbReference>
<reference evidence="1" key="1">
    <citation type="journal article" date="2018" name="Genome Biol.">
        <title>SKESA: strategic k-mer extension for scrupulous assemblies.</title>
        <authorList>
            <person name="Souvorov A."/>
            <person name="Agarwala R."/>
            <person name="Lipman D.J."/>
        </authorList>
    </citation>
    <scope>NUCLEOTIDE SEQUENCE</scope>
    <source>
        <strain evidence="1">AUSMDU00005748</strain>
    </source>
</reference>
<sequence>EANPDSNSPDVVALEGNLNNVSGTSGQLVGLTLLSTVDVSLLAGNNLRFSVGAGTVEDMTVSVNGNSLLTASGLLTTIVNLLGAGNTLKADLSVVNTVTGEVVAIAENSVSISASLLGGLSYNGTVSFANLPAGDYTMVISAPESNGTLVSLINALAAAQVASFVNVDVTDSVGYSVGAIEGNVLDTTASGDMQDSGQGISVTSAISDSVDGSTPVNVTSAGVDITGAYGVLTIHSDGSYSYQLTKGGAAIGKSDVFSYTITDEAGNTSTTNLTINIGGNIEPAQANPDAQETDLTATFDTLNGESGTVGQLVGVSLLGNVNVGLLNGNSFDFDVAAGANEKVLLTVSGSTGLSLGAALTTLLSLLGGASSFTADLSIIDKATGEVVQVLTNAVNINVNGIGLSLGYSGGGWSSMLPSGSYTAVVSSPNTGGLLGALLDLNLGTFVNVSVTDSEGYHTASLTGNVLQSDGAGDVADTGVNIKVTSVTATSVNGAEPKEVSGSGTTIEGAWGSLTIHSDGSYTYQPYGGVNSVGQSEVFTYTITDSLGHTASTTLTIDIDSPASLAVNDQVTLNVATALATVNVPAIDTAGLNTSGKSTTGGVSATRTINFSVGADREMDTLSVKVNYTASGSVVNTVKIDSTVSIYHVLSDGSKVLVWQGTPTESLTTVIGTTTNAADTLTLTNVALSEGNYEMVLVSKATATLDTFLTPAPNYTVGASITGTTIDTATHYTVAGTNVSGNIQNGNNSGGTEDFHGVLYSSYSVSGHTSSGAAETWTFHSNGSITTSNGNNVSATSVTIYGDYGTLTMANNGSYTYSLKAGMDVSTITHKEVFAYSVNDSNGASSAATLTIDLHPQITGSVNGDDIHSTAYDDTFTLGIGADTVIYNLLADDNTGGNGSDTWKDFSVAQGDHIDVSALLVGWDGNSSSLGNYVTLSYVGSNTVVSIDRDGGAGGHQSTTLITLEGVHINSLNELLDTNNSN</sequence>
<evidence type="ECO:0000313" key="1">
    <source>
        <dbReference type="EMBL" id="HAU4359959.1"/>
    </source>
</evidence>
<reference evidence="1" key="2">
    <citation type="submission" date="2019-09" db="EMBL/GenBank/DDBJ databases">
        <authorList>
            <consortium name="NCBI Pathogen Detection Project"/>
        </authorList>
    </citation>
    <scope>NUCLEOTIDE SEQUENCE</scope>
    <source>
        <strain evidence="1">AUSMDU00005748</strain>
    </source>
</reference>